<dbReference type="InterPro" id="IPR007497">
    <property type="entry name" value="SIMPL/DUF541"/>
</dbReference>
<accession>A0A3A1NH11</accession>
<dbReference type="Proteomes" id="UP000321621">
    <property type="component" value="Unassembled WGS sequence"/>
</dbReference>
<proteinExistence type="predicted"/>
<dbReference type="EMBL" id="VNWK01000025">
    <property type="protein sequence ID" value="TXJ94616.1"/>
    <property type="molecule type" value="Genomic_DNA"/>
</dbReference>
<evidence type="ECO:0000313" key="4">
    <source>
        <dbReference type="Proteomes" id="UP000321621"/>
    </source>
</evidence>
<gene>
    <name evidence="1" type="ORF">D2V05_09340</name>
    <name evidence="2" type="ORF">FQ017_09255</name>
</gene>
<organism evidence="1 3">
    <name type="scientific">Flagellimonas pelagia</name>
    <dbReference type="NCBI Taxonomy" id="2306998"/>
    <lineage>
        <taxon>Bacteria</taxon>
        <taxon>Pseudomonadati</taxon>
        <taxon>Bacteroidota</taxon>
        <taxon>Flavobacteriia</taxon>
        <taxon>Flavobacteriales</taxon>
        <taxon>Flavobacteriaceae</taxon>
        <taxon>Flagellimonas</taxon>
    </lineage>
</organism>
<evidence type="ECO:0000313" key="1">
    <source>
        <dbReference type="EMBL" id="RIV44551.1"/>
    </source>
</evidence>
<reference evidence="1 3" key="1">
    <citation type="submission" date="2018-08" db="EMBL/GenBank/DDBJ databases">
        <title>Proposal of Muricauda 72 sp.nov. and Muricauda NH166 sp.nov., isolated from seawater.</title>
        <authorList>
            <person name="Cheng H."/>
            <person name="Wu Y.-H."/>
            <person name="Guo L.-L."/>
            <person name="Xu X.-W."/>
        </authorList>
    </citation>
    <scope>NUCLEOTIDE SEQUENCE [LARGE SCALE GENOMIC DNA]</scope>
    <source>
        <strain evidence="1 3">72</strain>
    </source>
</reference>
<reference evidence="2 4" key="2">
    <citation type="submission" date="2019-07" db="EMBL/GenBank/DDBJ databases">
        <title>Draft genome of two Muricauda strains isolated from deep sea.</title>
        <authorList>
            <person name="Sun C."/>
        </authorList>
    </citation>
    <scope>NUCLEOTIDE SEQUENCE [LARGE SCALE GENOMIC DNA]</scope>
    <source>
        <strain evidence="2 4">72</strain>
    </source>
</reference>
<evidence type="ECO:0000313" key="3">
    <source>
        <dbReference type="Proteomes" id="UP000266691"/>
    </source>
</evidence>
<keyword evidence="4" id="KW-1185">Reference proteome</keyword>
<name>A0A3A1NH11_9FLAO</name>
<dbReference type="AlphaFoldDB" id="A0A3A1NH11"/>
<dbReference type="RefSeq" id="WP_119647327.1">
    <property type="nucleotide sequence ID" value="NZ_QXFI01000025.1"/>
</dbReference>
<evidence type="ECO:0000313" key="2">
    <source>
        <dbReference type="EMBL" id="TXJ94616.1"/>
    </source>
</evidence>
<sequence length="205" mass="22819">MKHLLYFILALLPFLGISQEKATTIKVSARAIHIDSSPSYKAIVSLSTAFSSYAADGMGLEELQSHYKKALESSGISWSELKETPYEFGFETMGYDKEGAVYEYTTTSTEKMRAFLGIKSLGLQRLNAIAILEIDSKESKKLYDDALNDARTKAAAIAQTLGRELGEVMVVEDNQYVGKQVETSIFYDRPVGEYIYSLLVTFSTQ</sequence>
<dbReference type="Gene3D" id="3.30.110.170">
    <property type="entry name" value="Protein of unknown function (DUF541), domain 1"/>
    <property type="match status" value="1"/>
</dbReference>
<dbReference type="EMBL" id="QXFI01000025">
    <property type="protein sequence ID" value="RIV44551.1"/>
    <property type="molecule type" value="Genomic_DNA"/>
</dbReference>
<comment type="caution">
    <text evidence="1">The sequence shown here is derived from an EMBL/GenBank/DDBJ whole genome shotgun (WGS) entry which is preliminary data.</text>
</comment>
<dbReference type="Proteomes" id="UP000266691">
    <property type="component" value="Unassembled WGS sequence"/>
</dbReference>
<protein>
    <submittedName>
        <fullName evidence="1">DUF541 domain-containing protein</fullName>
    </submittedName>
</protein>
<dbReference type="Pfam" id="PF04402">
    <property type="entry name" value="SIMPL"/>
    <property type="match status" value="1"/>
</dbReference>
<dbReference type="OrthoDB" id="1421131at2"/>